<sequence length="363" mass="42943">MRLSCFTCYQQGYHSAHPQNVKKLDSLYDFVEVKNKECEDLIEQINQYISSINQSFSKLIMGIKNKYYFQQAQLPQLKSQQLNDLVNQMIKLPEYKSQIITIIEEEIFQIKKIFEKLYQELQLSQLKYNENYMCQKQRQRELYEKAYKLCWDEKKYVEAIQNLDQVLELDPNNVDSLWCKGTCLKNLNKYQDAIICLDKALSIDPNDVTTLTQKGQCLRNLNEYEDAIIWFDKALNIDPNHVISLSQKGQCLRLLKQYYNAITWLDYALKIDPSHVVSLNEKDKLIILKMLQNTLIYLLILVLIIHFHFHAKANVVIDFLGACLEDLQQYSEAMIYYEKSLQIKPNDKWTANRRDGCQKKLKK</sequence>
<evidence type="ECO:0000256" key="1">
    <source>
        <dbReference type="ARBA" id="ARBA00022737"/>
    </source>
</evidence>
<dbReference type="Pfam" id="PF13181">
    <property type="entry name" value="TPR_8"/>
    <property type="match status" value="2"/>
</dbReference>
<evidence type="ECO:0000256" key="2">
    <source>
        <dbReference type="ARBA" id="ARBA00022803"/>
    </source>
</evidence>
<dbReference type="PANTHER" id="PTHR44943:SF4">
    <property type="entry name" value="TPR REPEAT-CONTAINING PROTEIN MJ0798"/>
    <property type="match status" value="1"/>
</dbReference>
<feature type="transmembrane region" description="Helical" evidence="4">
    <location>
        <begin position="290"/>
        <end position="309"/>
    </location>
</feature>
<reference evidence="5" key="1">
    <citation type="submission" date="2021-01" db="EMBL/GenBank/DDBJ databases">
        <authorList>
            <consortium name="Genoscope - CEA"/>
            <person name="William W."/>
        </authorList>
    </citation>
    <scope>NUCLEOTIDE SEQUENCE</scope>
</reference>
<dbReference type="PROSITE" id="PS50005">
    <property type="entry name" value="TPR"/>
    <property type="match status" value="3"/>
</dbReference>
<keyword evidence="4" id="KW-0812">Transmembrane</keyword>
<name>A0A8S1RCF3_9CILI</name>
<keyword evidence="4" id="KW-0472">Membrane</keyword>
<dbReference type="EMBL" id="CAJJDN010000164">
    <property type="protein sequence ID" value="CAD8125986.1"/>
    <property type="molecule type" value="Genomic_DNA"/>
</dbReference>
<gene>
    <name evidence="5" type="ORF">PSON_ATCC_30995.1.T1640008</name>
</gene>
<evidence type="ECO:0000256" key="4">
    <source>
        <dbReference type="SAM" id="Phobius"/>
    </source>
</evidence>
<dbReference type="InterPro" id="IPR019734">
    <property type="entry name" value="TPR_rpt"/>
</dbReference>
<dbReference type="PANTHER" id="PTHR44943">
    <property type="entry name" value="CELLULOSE SYNTHASE OPERON PROTEIN C"/>
    <property type="match status" value="1"/>
</dbReference>
<dbReference type="Proteomes" id="UP000692954">
    <property type="component" value="Unassembled WGS sequence"/>
</dbReference>
<accession>A0A8S1RCF3</accession>
<feature type="repeat" description="TPR" evidence="3">
    <location>
        <begin position="174"/>
        <end position="207"/>
    </location>
</feature>
<feature type="repeat" description="TPR" evidence="3">
    <location>
        <begin position="314"/>
        <end position="347"/>
    </location>
</feature>
<comment type="caution">
    <text evidence="5">The sequence shown here is derived from an EMBL/GenBank/DDBJ whole genome shotgun (WGS) entry which is preliminary data.</text>
</comment>
<keyword evidence="2 3" id="KW-0802">TPR repeat</keyword>
<dbReference type="InterPro" id="IPR051685">
    <property type="entry name" value="Ycf3/AcsC/BcsC/TPR_MFPF"/>
</dbReference>
<protein>
    <recommendedName>
        <fullName evidence="7">Tetratricopeptide repeat protein</fullName>
    </recommendedName>
</protein>
<evidence type="ECO:0000256" key="3">
    <source>
        <dbReference type="PROSITE-ProRule" id="PRU00339"/>
    </source>
</evidence>
<keyword evidence="1" id="KW-0677">Repeat</keyword>
<dbReference type="OrthoDB" id="311088at2759"/>
<dbReference type="AlphaFoldDB" id="A0A8S1RCF3"/>
<dbReference type="Pfam" id="PF12895">
    <property type="entry name" value="ANAPC3"/>
    <property type="match status" value="1"/>
</dbReference>
<feature type="repeat" description="TPR" evidence="3">
    <location>
        <begin position="208"/>
        <end position="241"/>
    </location>
</feature>
<organism evidence="5 6">
    <name type="scientific">Paramecium sonneborni</name>
    <dbReference type="NCBI Taxonomy" id="65129"/>
    <lineage>
        <taxon>Eukaryota</taxon>
        <taxon>Sar</taxon>
        <taxon>Alveolata</taxon>
        <taxon>Ciliophora</taxon>
        <taxon>Intramacronucleata</taxon>
        <taxon>Oligohymenophorea</taxon>
        <taxon>Peniculida</taxon>
        <taxon>Parameciidae</taxon>
        <taxon>Paramecium</taxon>
    </lineage>
</organism>
<evidence type="ECO:0008006" key="7">
    <source>
        <dbReference type="Google" id="ProtNLM"/>
    </source>
</evidence>
<evidence type="ECO:0000313" key="5">
    <source>
        <dbReference type="EMBL" id="CAD8125986.1"/>
    </source>
</evidence>
<proteinExistence type="predicted"/>
<keyword evidence="6" id="KW-1185">Reference proteome</keyword>
<evidence type="ECO:0000313" key="6">
    <source>
        <dbReference type="Proteomes" id="UP000692954"/>
    </source>
</evidence>
<dbReference type="SMART" id="SM00028">
    <property type="entry name" value="TPR"/>
    <property type="match status" value="5"/>
</dbReference>
<keyword evidence="4" id="KW-1133">Transmembrane helix</keyword>